<keyword evidence="2" id="KW-0812">Transmembrane</keyword>
<reference evidence="3 4" key="1">
    <citation type="submission" date="2021-06" db="EMBL/GenBank/DDBJ databases">
        <authorList>
            <person name="Palmer J.M."/>
        </authorList>
    </citation>
    <scope>NUCLEOTIDE SEQUENCE [LARGE SCALE GENOMIC DNA]</scope>
    <source>
        <strain evidence="3 4">CL_MEX2019</strain>
        <tissue evidence="3">Muscle</tissue>
    </source>
</reference>
<feature type="non-terminal residue" evidence="3">
    <location>
        <position position="1"/>
    </location>
</feature>
<evidence type="ECO:0000313" key="4">
    <source>
        <dbReference type="Proteomes" id="UP001352852"/>
    </source>
</evidence>
<feature type="compositionally biased region" description="Basic and acidic residues" evidence="1">
    <location>
        <begin position="150"/>
        <end position="161"/>
    </location>
</feature>
<sequence>NTLDLDSDEDEFESNYVPDLSRNEVDQIDNNNLDWGAANSPRTTTSASPLFPRPGIKTPTEKFSERRTTTEPAPALVSRESGYISRHSEEIEHNSTYLQPPEDTKLPESRGRVGIENNTIFYSKTEEPLNLSSTSPFLRNTKTDSLNKGIHHEGSHEEGKGDSSPLASDTKTEGSKVIFQYPTIMTTVSSPTTDMSSTSSLSFIQAEADQGSAQIINEGSTTRENVSTYPKDFPEVHMSASTAQTLSSTEAVQHSDRSSSMPHFSSTASSVMLSGNVVQTTQSLSNATLSVGTDSGLSASERSTNFQTSSLSFPLNTSLFTPTPEEQVIDFSSSTSGSAFFTDSQEGVDQEWDKGQTSAFGVSQLPHSTKVVSTVPPFMTLESGQGPDEVEEHSSAFYFESGSGSAFHPEVGGKAEPTVSEETSGLPWSLGGTDISGSGQGEGLSDNETSSDFSISEHPEIESEEEEPVADASNSSHELRVGSLSEKQRKAVIPLAVISSLTLLGLVVLIGIFIYWRSVPLSCHTWMLFS</sequence>
<keyword evidence="2" id="KW-0472">Membrane</keyword>
<keyword evidence="4" id="KW-1185">Reference proteome</keyword>
<feature type="compositionally biased region" description="Basic and acidic residues" evidence="1">
    <location>
        <begin position="59"/>
        <end position="69"/>
    </location>
</feature>
<evidence type="ECO:0000256" key="1">
    <source>
        <dbReference type="SAM" id="MobiDB-lite"/>
    </source>
</evidence>
<proteinExistence type="predicted"/>
<feature type="region of interest" description="Disordered" evidence="1">
    <location>
        <begin position="1"/>
        <end position="112"/>
    </location>
</feature>
<accession>A0ABU7EC81</accession>
<feature type="region of interest" description="Disordered" evidence="1">
    <location>
        <begin position="407"/>
        <end position="481"/>
    </location>
</feature>
<evidence type="ECO:0000256" key="2">
    <source>
        <dbReference type="SAM" id="Phobius"/>
    </source>
</evidence>
<protein>
    <submittedName>
        <fullName evidence="3">Uncharacterized protein</fullName>
    </submittedName>
</protein>
<comment type="caution">
    <text evidence="3">The sequence shown here is derived from an EMBL/GenBank/DDBJ whole genome shotgun (WGS) entry which is preliminary data.</text>
</comment>
<feature type="compositionally biased region" description="Polar residues" evidence="1">
    <location>
        <begin position="130"/>
        <end position="146"/>
    </location>
</feature>
<feature type="compositionally biased region" description="Acidic residues" evidence="1">
    <location>
        <begin position="1"/>
        <end position="13"/>
    </location>
</feature>
<gene>
    <name evidence="3" type="ORF">CHARACLAT_023205</name>
</gene>
<dbReference type="Proteomes" id="UP001352852">
    <property type="component" value="Unassembled WGS sequence"/>
</dbReference>
<keyword evidence="2" id="KW-1133">Transmembrane helix</keyword>
<feature type="region of interest" description="Disordered" evidence="1">
    <location>
        <begin position="127"/>
        <end position="172"/>
    </location>
</feature>
<name>A0ABU7EC81_9TELE</name>
<evidence type="ECO:0000313" key="3">
    <source>
        <dbReference type="EMBL" id="MED6284867.1"/>
    </source>
</evidence>
<feature type="compositionally biased region" description="Basic and acidic residues" evidence="1">
    <location>
        <begin position="102"/>
        <end position="112"/>
    </location>
</feature>
<feature type="transmembrane region" description="Helical" evidence="2">
    <location>
        <begin position="491"/>
        <end position="516"/>
    </location>
</feature>
<dbReference type="EMBL" id="JAHUTJ010051621">
    <property type="protein sequence ID" value="MED6284867.1"/>
    <property type="molecule type" value="Genomic_DNA"/>
</dbReference>
<organism evidence="3 4">
    <name type="scientific">Characodon lateralis</name>
    <dbReference type="NCBI Taxonomy" id="208331"/>
    <lineage>
        <taxon>Eukaryota</taxon>
        <taxon>Metazoa</taxon>
        <taxon>Chordata</taxon>
        <taxon>Craniata</taxon>
        <taxon>Vertebrata</taxon>
        <taxon>Euteleostomi</taxon>
        <taxon>Actinopterygii</taxon>
        <taxon>Neopterygii</taxon>
        <taxon>Teleostei</taxon>
        <taxon>Neoteleostei</taxon>
        <taxon>Acanthomorphata</taxon>
        <taxon>Ovalentaria</taxon>
        <taxon>Atherinomorphae</taxon>
        <taxon>Cyprinodontiformes</taxon>
        <taxon>Goodeidae</taxon>
        <taxon>Characodon</taxon>
    </lineage>
</organism>